<gene>
    <name evidence="2" type="ORF">AACH11_21540</name>
</gene>
<name>A0ABU9BIQ9_9BURK</name>
<organism evidence="2 3">
    <name type="scientific">Pseudaquabacterium rugosum</name>
    <dbReference type="NCBI Taxonomy" id="2984194"/>
    <lineage>
        <taxon>Bacteria</taxon>
        <taxon>Pseudomonadati</taxon>
        <taxon>Pseudomonadota</taxon>
        <taxon>Betaproteobacteria</taxon>
        <taxon>Burkholderiales</taxon>
        <taxon>Sphaerotilaceae</taxon>
        <taxon>Pseudaquabacterium</taxon>
    </lineage>
</organism>
<evidence type="ECO:0000313" key="3">
    <source>
        <dbReference type="Proteomes" id="UP001368500"/>
    </source>
</evidence>
<reference evidence="2 3" key="1">
    <citation type="submission" date="2024-04" db="EMBL/GenBank/DDBJ databases">
        <title>Novel species of the genus Ideonella isolated from streams.</title>
        <authorList>
            <person name="Lu H."/>
        </authorList>
    </citation>
    <scope>NUCLEOTIDE SEQUENCE [LARGE SCALE GENOMIC DNA]</scope>
    <source>
        <strain evidence="2 3">BYS139W</strain>
    </source>
</reference>
<keyword evidence="3" id="KW-1185">Reference proteome</keyword>
<dbReference type="RefSeq" id="WP_341376336.1">
    <property type="nucleotide sequence ID" value="NZ_JBBUTF010000026.1"/>
</dbReference>
<dbReference type="Gene3D" id="2.160.20.20">
    <property type="match status" value="1"/>
</dbReference>
<sequence length="644" mass="67286">MALAMTPRFSTLALALWLGLSTVAQAQMPGPVPPEAIAAARLNPRLAAGEAWIVPQTTELQSLTLAAGSALAAPPGKSLTLSVDGVETTPRPGRYQGRIVLTISDRHEVVFSPLQSHPFRQAVLLDERGLDPARSALAAAGAPRVQGRTLAGAHIRSAGENFNGLLAAGGDWTVQGLQLDMSGNGGNDFAGYGAGLMSDGARTRLVVDGARIRTHGAVRTAVVAGGGSHLLVRDSRIDALGGTLPPDYVSNVTPGEMKDAPWMLGIRGNNRATNLLGDRTVATYLRSDLAADGWGVLSVDASQNAHLNAIASTVTLRGESGYGSYAIGNSTNRFLGTTMDVPTHGIIITGGHAVFGASRPDVLAALDRELALGLGAAELAAIPLRQSVVRAGRHAVMSWGDATVQVRDATVFETGDAVFLNKGATLTVDVDGSQGAQLRSATGVILQAIDNDDPGPVMRNGLMANLGVWREPTEPVRPVPGFDNTAEHPTDMRLRFTKTTLNGDFYNAIRARQIGGGFGPDGPSPEPPRPYGANLLLTLQDSTLTGVVSAASARHLKAEIGPADHAWLGRVTNTVGPAINNGVIVRLQRSTWTVTGPSHLTVLDLADGARLQAPAGRRLRLSVDGREVPLRAGRYTGHIVVEPV</sequence>
<feature type="chain" id="PRO_5045452664" evidence="1">
    <location>
        <begin position="27"/>
        <end position="644"/>
    </location>
</feature>
<feature type="signal peptide" evidence="1">
    <location>
        <begin position="1"/>
        <end position="26"/>
    </location>
</feature>
<dbReference type="InterPro" id="IPR012332">
    <property type="entry name" value="Autotransporter_pectin_lyase_C"/>
</dbReference>
<dbReference type="Proteomes" id="UP001368500">
    <property type="component" value="Unassembled WGS sequence"/>
</dbReference>
<keyword evidence="1" id="KW-0732">Signal</keyword>
<accession>A0ABU9BIQ9</accession>
<dbReference type="EMBL" id="JBBUTF010000026">
    <property type="protein sequence ID" value="MEK8028550.1"/>
    <property type="molecule type" value="Genomic_DNA"/>
</dbReference>
<evidence type="ECO:0000256" key="1">
    <source>
        <dbReference type="SAM" id="SignalP"/>
    </source>
</evidence>
<comment type="caution">
    <text evidence="2">The sequence shown here is derived from an EMBL/GenBank/DDBJ whole genome shotgun (WGS) entry which is preliminary data.</text>
</comment>
<proteinExistence type="predicted"/>
<protein>
    <submittedName>
        <fullName evidence="2">Uncharacterized protein</fullName>
    </submittedName>
</protein>
<evidence type="ECO:0000313" key="2">
    <source>
        <dbReference type="EMBL" id="MEK8028550.1"/>
    </source>
</evidence>